<keyword evidence="8 10" id="KW-0503">Monooxygenase</keyword>
<dbReference type="InterPro" id="IPR017972">
    <property type="entry name" value="Cyt_P450_CS"/>
</dbReference>
<keyword evidence="4 9" id="KW-0349">Heme</keyword>
<comment type="caution">
    <text evidence="11">The sequence shown here is derived from an EMBL/GenBank/DDBJ whole genome shotgun (WGS) entry which is preliminary data.</text>
</comment>
<evidence type="ECO:0000256" key="2">
    <source>
        <dbReference type="ARBA" id="ARBA00005179"/>
    </source>
</evidence>
<dbReference type="InterPro" id="IPR050364">
    <property type="entry name" value="Cytochrome_P450_fung"/>
</dbReference>
<dbReference type="GO" id="GO:0004497">
    <property type="term" value="F:monooxygenase activity"/>
    <property type="evidence" value="ECO:0007669"/>
    <property type="project" value="UniProtKB-KW"/>
</dbReference>
<keyword evidence="7 9" id="KW-0408">Iron</keyword>
<dbReference type="Pfam" id="PF00067">
    <property type="entry name" value="p450"/>
    <property type="match status" value="1"/>
</dbReference>
<keyword evidence="5 9" id="KW-0479">Metal-binding</keyword>
<keyword evidence="12" id="KW-1185">Reference proteome</keyword>
<keyword evidence="6 10" id="KW-0560">Oxidoreductase</keyword>
<dbReference type="Proteomes" id="UP000559027">
    <property type="component" value="Unassembled WGS sequence"/>
</dbReference>
<dbReference type="PANTHER" id="PTHR46300">
    <property type="entry name" value="P450, PUTATIVE (EUROFUNG)-RELATED-RELATED"/>
    <property type="match status" value="1"/>
</dbReference>
<protein>
    <recommendedName>
        <fullName evidence="13">Cytochrome P450</fullName>
    </recommendedName>
</protein>
<name>A0A8H5FU10_9AGAR</name>
<comment type="similarity">
    <text evidence="3 10">Belongs to the cytochrome P450 family.</text>
</comment>
<dbReference type="GO" id="GO:0020037">
    <property type="term" value="F:heme binding"/>
    <property type="evidence" value="ECO:0007669"/>
    <property type="project" value="InterPro"/>
</dbReference>
<comment type="pathway">
    <text evidence="2">Secondary metabolite biosynthesis.</text>
</comment>
<reference evidence="11 12" key="1">
    <citation type="journal article" date="2020" name="ISME J.">
        <title>Uncovering the hidden diversity of litter-decomposition mechanisms in mushroom-forming fungi.</title>
        <authorList>
            <person name="Floudas D."/>
            <person name="Bentzer J."/>
            <person name="Ahren D."/>
            <person name="Johansson T."/>
            <person name="Persson P."/>
            <person name="Tunlid A."/>
        </authorList>
    </citation>
    <scope>NUCLEOTIDE SEQUENCE [LARGE SCALE GENOMIC DNA]</scope>
    <source>
        <strain evidence="11 12">CBS 146.42</strain>
    </source>
</reference>
<dbReference type="InterPro" id="IPR036396">
    <property type="entry name" value="Cyt_P450_sf"/>
</dbReference>
<proteinExistence type="inferred from homology"/>
<evidence type="ECO:0008006" key="13">
    <source>
        <dbReference type="Google" id="ProtNLM"/>
    </source>
</evidence>
<gene>
    <name evidence="11" type="ORF">D9756_009447</name>
</gene>
<dbReference type="PROSITE" id="PS00086">
    <property type="entry name" value="CYTOCHROME_P450"/>
    <property type="match status" value="1"/>
</dbReference>
<comment type="cofactor">
    <cofactor evidence="1 9">
        <name>heme</name>
        <dbReference type="ChEBI" id="CHEBI:30413"/>
    </cofactor>
</comment>
<evidence type="ECO:0000256" key="6">
    <source>
        <dbReference type="ARBA" id="ARBA00023002"/>
    </source>
</evidence>
<feature type="binding site" description="axial binding residue" evidence="9">
    <location>
        <position position="481"/>
    </location>
    <ligand>
        <name>heme</name>
        <dbReference type="ChEBI" id="CHEBI:30413"/>
    </ligand>
    <ligandPart>
        <name>Fe</name>
        <dbReference type="ChEBI" id="CHEBI:18248"/>
    </ligandPart>
</feature>
<evidence type="ECO:0000256" key="9">
    <source>
        <dbReference type="PIRSR" id="PIRSR602401-1"/>
    </source>
</evidence>
<evidence type="ECO:0000256" key="3">
    <source>
        <dbReference type="ARBA" id="ARBA00010617"/>
    </source>
</evidence>
<dbReference type="PRINTS" id="PR00463">
    <property type="entry name" value="EP450I"/>
</dbReference>
<dbReference type="EMBL" id="JAACJO010000017">
    <property type="protein sequence ID" value="KAF5349136.1"/>
    <property type="molecule type" value="Genomic_DNA"/>
</dbReference>
<dbReference type="OrthoDB" id="2789670at2759"/>
<evidence type="ECO:0000256" key="7">
    <source>
        <dbReference type="ARBA" id="ARBA00023004"/>
    </source>
</evidence>
<dbReference type="GO" id="GO:0005506">
    <property type="term" value="F:iron ion binding"/>
    <property type="evidence" value="ECO:0007669"/>
    <property type="project" value="InterPro"/>
</dbReference>
<evidence type="ECO:0000256" key="10">
    <source>
        <dbReference type="RuleBase" id="RU000461"/>
    </source>
</evidence>
<evidence type="ECO:0000256" key="8">
    <source>
        <dbReference type="ARBA" id="ARBA00023033"/>
    </source>
</evidence>
<dbReference type="InterPro" id="IPR002401">
    <property type="entry name" value="Cyt_P450_E_grp-I"/>
</dbReference>
<sequence>MFPVTVTRMAAAIYKNPHSRKSSLTRTLQVAQANSMALFDFYLDASLVLLTLYFYLKRRSSYSLLPLPPGPKKWPIIGNLMDMPTEVEWKTYHRWSKELDTDILHVSVMGTDIIVLDTAEAAFELFERRSSIYSDRPRMPMINELMKWSFNVGFMQYGDNWRRHRRLMHQHLHPAAARQLRPHALKATHHLLQRILDEPHTRVLEHLRYLAGETIMSIAYGLDIKPKDDPYIQIAEQGVHALGIAAVPGTFLVDILPILKYVPEWVPGAGFKKKAREWAKLAMMMVDMPFEAAKKEFAEGKATPSLTSLSFLKAEEGSKDDAFEECVIRGSAGTLYAAGTDSTVAAIASCTLALLENPDVLEKAQAELDSVIKPGHLPSFEDNEDNLPYITAITLEALRWRDVAPIAIPRYLQVDDEYKGYRLPKGSIVIANAWAMLHNEHVYPDPFAFRPERFLTEDGKSLDKTVRDPRHACFGFGRRICPARFMAFSAVWIALASIMYCFDIKKEADEDGNVVELTHDYDSALIVCVESLARVT</sequence>
<dbReference type="GO" id="GO:0016705">
    <property type="term" value="F:oxidoreductase activity, acting on paired donors, with incorporation or reduction of molecular oxygen"/>
    <property type="evidence" value="ECO:0007669"/>
    <property type="project" value="InterPro"/>
</dbReference>
<organism evidence="11 12">
    <name type="scientific">Leucocoprinus leucothites</name>
    <dbReference type="NCBI Taxonomy" id="201217"/>
    <lineage>
        <taxon>Eukaryota</taxon>
        <taxon>Fungi</taxon>
        <taxon>Dikarya</taxon>
        <taxon>Basidiomycota</taxon>
        <taxon>Agaricomycotina</taxon>
        <taxon>Agaricomycetes</taxon>
        <taxon>Agaricomycetidae</taxon>
        <taxon>Agaricales</taxon>
        <taxon>Agaricineae</taxon>
        <taxon>Agaricaceae</taxon>
        <taxon>Leucocoprinus</taxon>
    </lineage>
</organism>
<dbReference type="SUPFAM" id="SSF48264">
    <property type="entry name" value="Cytochrome P450"/>
    <property type="match status" value="1"/>
</dbReference>
<evidence type="ECO:0000256" key="4">
    <source>
        <dbReference type="ARBA" id="ARBA00022617"/>
    </source>
</evidence>
<dbReference type="CDD" id="cd11065">
    <property type="entry name" value="CYP64-like"/>
    <property type="match status" value="1"/>
</dbReference>
<dbReference type="PANTHER" id="PTHR46300:SF7">
    <property type="entry name" value="P450, PUTATIVE (EUROFUNG)-RELATED"/>
    <property type="match status" value="1"/>
</dbReference>
<evidence type="ECO:0000256" key="1">
    <source>
        <dbReference type="ARBA" id="ARBA00001971"/>
    </source>
</evidence>
<evidence type="ECO:0000256" key="5">
    <source>
        <dbReference type="ARBA" id="ARBA00022723"/>
    </source>
</evidence>
<accession>A0A8H5FU10</accession>
<evidence type="ECO:0000313" key="12">
    <source>
        <dbReference type="Proteomes" id="UP000559027"/>
    </source>
</evidence>
<evidence type="ECO:0000313" key="11">
    <source>
        <dbReference type="EMBL" id="KAF5349136.1"/>
    </source>
</evidence>
<dbReference type="InterPro" id="IPR001128">
    <property type="entry name" value="Cyt_P450"/>
</dbReference>
<dbReference type="Gene3D" id="1.10.630.10">
    <property type="entry name" value="Cytochrome P450"/>
    <property type="match status" value="1"/>
</dbReference>
<dbReference type="AlphaFoldDB" id="A0A8H5FU10"/>